<feature type="chain" id="PRO_5047307083" evidence="3">
    <location>
        <begin position="21"/>
        <end position="377"/>
    </location>
</feature>
<dbReference type="NCBIfam" id="TIGR01730">
    <property type="entry name" value="RND_mfp"/>
    <property type="match status" value="1"/>
</dbReference>
<gene>
    <name evidence="4" type="ORF">ISP17_13330</name>
</gene>
<keyword evidence="3" id="KW-0732">Signal</keyword>
<dbReference type="RefSeq" id="WP_404633904.1">
    <property type="nucleotide sequence ID" value="NZ_JADIKM010000003.1"/>
</dbReference>
<evidence type="ECO:0000256" key="2">
    <source>
        <dbReference type="SAM" id="Coils"/>
    </source>
</evidence>
<dbReference type="Gene3D" id="1.10.287.470">
    <property type="entry name" value="Helix hairpin bin"/>
    <property type="match status" value="1"/>
</dbReference>
<organism evidence="4 5">
    <name type="scientific">Dyella ginsengisoli</name>
    <dbReference type="NCBI Taxonomy" id="363848"/>
    <lineage>
        <taxon>Bacteria</taxon>
        <taxon>Pseudomonadati</taxon>
        <taxon>Pseudomonadota</taxon>
        <taxon>Gammaproteobacteria</taxon>
        <taxon>Lysobacterales</taxon>
        <taxon>Rhodanobacteraceae</taxon>
        <taxon>Dyella</taxon>
    </lineage>
</organism>
<dbReference type="Proteomes" id="UP001620460">
    <property type="component" value="Unassembled WGS sequence"/>
</dbReference>
<dbReference type="PANTHER" id="PTHR30469:SF18">
    <property type="entry name" value="RESISTANCE-NODULATION-CELL DIVISION (RND) EFFLUX MEMBRANE FUSION PROTEIN-RELATED"/>
    <property type="match status" value="1"/>
</dbReference>
<dbReference type="Gene3D" id="2.40.50.100">
    <property type="match status" value="1"/>
</dbReference>
<keyword evidence="2" id="KW-0175">Coiled coil</keyword>
<dbReference type="InterPro" id="IPR006143">
    <property type="entry name" value="RND_pump_MFP"/>
</dbReference>
<dbReference type="PROSITE" id="PS51257">
    <property type="entry name" value="PROKAR_LIPOPROTEIN"/>
    <property type="match status" value="1"/>
</dbReference>
<evidence type="ECO:0000313" key="4">
    <source>
        <dbReference type="EMBL" id="MFK2904937.1"/>
    </source>
</evidence>
<name>A0ABW8JUW9_9GAMM</name>
<comment type="similarity">
    <text evidence="1">Belongs to the membrane fusion protein (MFP) (TC 8.A.1) family.</text>
</comment>
<dbReference type="Gene3D" id="2.40.30.170">
    <property type="match status" value="1"/>
</dbReference>
<evidence type="ECO:0000256" key="1">
    <source>
        <dbReference type="ARBA" id="ARBA00009477"/>
    </source>
</evidence>
<comment type="caution">
    <text evidence="4">The sequence shown here is derived from an EMBL/GenBank/DDBJ whole genome shotgun (WGS) entry which is preliminary data.</text>
</comment>
<feature type="coiled-coil region" evidence="2">
    <location>
        <begin position="138"/>
        <end position="165"/>
    </location>
</feature>
<keyword evidence="5" id="KW-1185">Reference proteome</keyword>
<reference evidence="4 5" key="1">
    <citation type="submission" date="2020-10" db="EMBL/GenBank/DDBJ databases">
        <title>Phylogeny of dyella-like bacteria.</title>
        <authorList>
            <person name="Fu J."/>
        </authorList>
    </citation>
    <scope>NUCLEOTIDE SEQUENCE [LARGE SCALE GENOMIC DNA]</scope>
    <source>
        <strain evidence="4 5">Gsoil3046</strain>
    </source>
</reference>
<accession>A0ABW8JUW9</accession>
<dbReference type="Gene3D" id="2.40.420.20">
    <property type="match status" value="1"/>
</dbReference>
<evidence type="ECO:0000256" key="3">
    <source>
        <dbReference type="SAM" id="SignalP"/>
    </source>
</evidence>
<evidence type="ECO:0000313" key="5">
    <source>
        <dbReference type="Proteomes" id="UP001620460"/>
    </source>
</evidence>
<sequence>MRRRQLASFVICLLPLVLTACGGRSAPDPRTETPMVGVAPAVSASAQTLSFTGVVSARVQSNLGFRVSGKVLQRLVDAGQSVTRGQVLMRIDPIDLRLDASARSESVAAARARAKRAIDDEARYEGLVAAGAISASTYDQIKAAADSARAELAAAEAQAGVAKNSAGYSELRADADGIVVDTLAEPGQVVSAGQVVVRLAHAGPREATVDLPETLRPAIGSKAEASLYGQSLLPAAASLRQLSGAADPLTRTYEAKYVLEGALASAPLGATVTVRIPAKQGGARLGIQVPIGAVFDQGKGPGVWLVTGKPALVTWRPVRVLGLTDAAALIAPTQNGLVAGDQVVALGAQLLHDGEKIRPVSLATETAAVVERGGLLK</sequence>
<dbReference type="SUPFAM" id="SSF111369">
    <property type="entry name" value="HlyD-like secretion proteins"/>
    <property type="match status" value="1"/>
</dbReference>
<dbReference type="EMBL" id="JADIKM010000003">
    <property type="protein sequence ID" value="MFK2904937.1"/>
    <property type="molecule type" value="Genomic_DNA"/>
</dbReference>
<feature type="signal peptide" evidence="3">
    <location>
        <begin position="1"/>
        <end position="20"/>
    </location>
</feature>
<protein>
    <submittedName>
        <fullName evidence="4">Efflux RND transporter periplasmic adaptor subunit</fullName>
    </submittedName>
</protein>
<proteinExistence type="inferred from homology"/>
<dbReference type="PANTHER" id="PTHR30469">
    <property type="entry name" value="MULTIDRUG RESISTANCE PROTEIN MDTA"/>
    <property type="match status" value="1"/>
</dbReference>